<dbReference type="CDD" id="cd02909">
    <property type="entry name" value="cupin_pirin_N"/>
    <property type="match status" value="1"/>
</dbReference>
<organism evidence="5 6">
    <name type="scientific">Candidatus Parvarchaeum acidiphilum ARMAN-4</name>
    <dbReference type="NCBI Taxonomy" id="662760"/>
    <lineage>
        <taxon>Archaea</taxon>
        <taxon>Candidatus Parvarchaeota</taxon>
        <taxon>Candidatus Parvarchaeum</taxon>
    </lineage>
</organism>
<dbReference type="InterPro" id="IPR011051">
    <property type="entry name" value="RmlC_Cupin_sf"/>
</dbReference>
<dbReference type="AlphaFoldDB" id="D2EFB7"/>
<evidence type="ECO:0000256" key="1">
    <source>
        <dbReference type="ARBA" id="ARBA00008416"/>
    </source>
</evidence>
<dbReference type="PIRSF" id="PIRSF006232">
    <property type="entry name" value="Pirin"/>
    <property type="match status" value="1"/>
</dbReference>
<sequence length="307" mass="34944">MSEFKWIEKEFQGHETIDGAGVKLKRIFGGPNSYLSTDPFLLLDHFGSDKPEDYIAGFPWHPHRGIETVTYQLEGKTEHEDSEGNKGVIYSGDLQWMTAGSGIFHKEMPRPINPKNERENLLSTGMPNSVVGMQLWINLTRKNKMSDPVYRYISGRKVPEIDNSLGARVKIISGEFLKNLGALKLDTERDITYLDVKMNEEATFDFTVKNNYTCLVYILTGKAIINSKDSMFKGNAYLFSHSGTKIHIETKQDKTRFILFAGKPIREPIAWYGPIVMNTNDELSLAFKELDEGNFIKNKKPSFQDVD</sequence>
<evidence type="ECO:0000256" key="2">
    <source>
        <dbReference type="RuleBase" id="RU003457"/>
    </source>
</evidence>
<dbReference type="InterPro" id="IPR012093">
    <property type="entry name" value="Pirin"/>
</dbReference>
<dbReference type="Gene3D" id="2.60.120.10">
    <property type="entry name" value="Jelly Rolls"/>
    <property type="match status" value="2"/>
</dbReference>
<evidence type="ECO:0000313" key="6">
    <source>
        <dbReference type="Proteomes" id="UP000009375"/>
    </source>
</evidence>
<dbReference type="EMBL" id="GG730045">
    <property type="protein sequence ID" value="EEZ92922.1"/>
    <property type="molecule type" value="Genomic_DNA"/>
</dbReference>
<feature type="domain" description="Pirin N-terminal" evidence="3">
    <location>
        <begin position="22"/>
        <end position="137"/>
    </location>
</feature>
<protein>
    <submittedName>
        <fullName evidence="5">Pirin domain protein</fullName>
    </submittedName>
</protein>
<gene>
    <name evidence="5" type="ORF">BJBARM4_0435</name>
</gene>
<evidence type="ECO:0000259" key="3">
    <source>
        <dbReference type="Pfam" id="PF02678"/>
    </source>
</evidence>
<evidence type="ECO:0000259" key="4">
    <source>
        <dbReference type="Pfam" id="PF05726"/>
    </source>
</evidence>
<dbReference type="CDD" id="cd02247">
    <property type="entry name" value="cupin_pirin_C"/>
    <property type="match status" value="1"/>
</dbReference>
<evidence type="ECO:0000313" key="5">
    <source>
        <dbReference type="EMBL" id="EEZ92922.1"/>
    </source>
</evidence>
<dbReference type="Pfam" id="PF02678">
    <property type="entry name" value="Pirin"/>
    <property type="match status" value="1"/>
</dbReference>
<dbReference type="SUPFAM" id="SSF51182">
    <property type="entry name" value="RmlC-like cupins"/>
    <property type="match status" value="1"/>
</dbReference>
<dbReference type="InterPro" id="IPR014710">
    <property type="entry name" value="RmlC-like_jellyroll"/>
</dbReference>
<feature type="domain" description="Pirin C-terminal" evidence="4">
    <location>
        <begin position="193"/>
        <end position="295"/>
    </location>
</feature>
<dbReference type="Pfam" id="PF05726">
    <property type="entry name" value="Pirin_C"/>
    <property type="match status" value="1"/>
</dbReference>
<comment type="similarity">
    <text evidence="1 2">Belongs to the pirin family.</text>
</comment>
<proteinExistence type="inferred from homology"/>
<dbReference type="InterPro" id="IPR003829">
    <property type="entry name" value="Pirin_N_dom"/>
</dbReference>
<dbReference type="InterPro" id="IPR008778">
    <property type="entry name" value="Pirin_C_dom"/>
</dbReference>
<dbReference type="PANTHER" id="PTHR13903">
    <property type="entry name" value="PIRIN-RELATED"/>
    <property type="match status" value="1"/>
</dbReference>
<dbReference type="PANTHER" id="PTHR13903:SF8">
    <property type="entry name" value="PIRIN"/>
    <property type="match status" value="1"/>
</dbReference>
<reference evidence="5 6" key="1">
    <citation type="journal article" date="2010" name="Proc. Natl. Acad. Sci. U.S.A.">
        <title>Enigmatic, ultrasmall, uncultivated Archaea.</title>
        <authorList>
            <person name="Baker B.J."/>
            <person name="Comolli L.R."/>
            <person name="Dick G.J."/>
            <person name="Hauser L.J."/>
            <person name="Hyatt D."/>
            <person name="Dill B.D."/>
            <person name="Land M.L."/>
            <person name="Verberkmoes N.C."/>
            <person name="Hettich R.L."/>
            <person name="Banfield J.F."/>
        </authorList>
    </citation>
    <scope>NUCLEOTIDE SEQUENCE [LARGE SCALE GENOMIC DNA]</scope>
</reference>
<accession>D2EFB7</accession>
<dbReference type="Proteomes" id="UP000009375">
    <property type="component" value="Unassembled WGS sequence"/>
</dbReference>
<name>D2EFB7_PARA4</name>